<dbReference type="AlphaFoldDB" id="A0A9R1UX22"/>
<dbReference type="Pfam" id="PF13966">
    <property type="entry name" value="zf-RVT"/>
    <property type="match status" value="1"/>
</dbReference>
<dbReference type="Proteomes" id="UP000235145">
    <property type="component" value="Unassembled WGS sequence"/>
</dbReference>
<dbReference type="PANTHER" id="PTHR33116">
    <property type="entry name" value="REVERSE TRANSCRIPTASE ZINC-BINDING DOMAIN-CONTAINING PROTEIN-RELATED-RELATED"/>
    <property type="match status" value="1"/>
</dbReference>
<dbReference type="InterPro" id="IPR036691">
    <property type="entry name" value="Endo/exonu/phosph_ase_sf"/>
</dbReference>
<evidence type="ECO:0000313" key="2">
    <source>
        <dbReference type="EMBL" id="KAJ0195530.1"/>
    </source>
</evidence>
<dbReference type="InterPro" id="IPR000477">
    <property type="entry name" value="RT_dom"/>
</dbReference>
<reference evidence="2 3" key="1">
    <citation type="journal article" date="2017" name="Nat. Commun.">
        <title>Genome assembly with in vitro proximity ligation data and whole-genome triplication in lettuce.</title>
        <authorList>
            <person name="Reyes-Chin-Wo S."/>
            <person name="Wang Z."/>
            <person name="Yang X."/>
            <person name="Kozik A."/>
            <person name="Arikit S."/>
            <person name="Song C."/>
            <person name="Xia L."/>
            <person name="Froenicke L."/>
            <person name="Lavelle D.O."/>
            <person name="Truco M.J."/>
            <person name="Xia R."/>
            <person name="Zhu S."/>
            <person name="Xu C."/>
            <person name="Xu H."/>
            <person name="Xu X."/>
            <person name="Cox K."/>
            <person name="Korf I."/>
            <person name="Meyers B.C."/>
            <person name="Michelmore R.W."/>
        </authorList>
    </citation>
    <scope>NUCLEOTIDE SEQUENCE [LARGE SCALE GENOMIC DNA]</scope>
    <source>
        <strain evidence="3">cv. Salinas</strain>
        <tissue evidence="2">Seedlings</tissue>
    </source>
</reference>
<gene>
    <name evidence="2" type="ORF">LSAT_V11C700352350</name>
</gene>
<dbReference type="PANTHER" id="PTHR33116:SF73">
    <property type="entry name" value="REVERSE TRANSCRIPTASE DOMAIN-CONTAINING PROTEIN"/>
    <property type="match status" value="1"/>
</dbReference>
<dbReference type="PROSITE" id="PS50878">
    <property type="entry name" value="RT_POL"/>
    <property type="match status" value="1"/>
</dbReference>
<name>A0A9R1UX22_LACSA</name>
<keyword evidence="3" id="KW-1185">Reference proteome</keyword>
<feature type="domain" description="Reverse transcriptase" evidence="1">
    <location>
        <begin position="396"/>
        <end position="626"/>
    </location>
</feature>
<evidence type="ECO:0000313" key="3">
    <source>
        <dbReference type="Proteomes" id="UP000235145"/>
    </source>
</evidence>
<dbReference type="Gene3D" id="3.60.10.10">
    <property type="entry name" value="Endonuclease/exonuclease/phosphatase"/>
    <property type="match status" value="1"/>
</dbReference>
<accession>A0A9R1UX22</accession>
<comment type="caution">
    <text evidence="2">The sequence shown here is derived from an EMBL/GenBank/DDBJ whole genome shotgun (WGS) entry which is preliminary data.</text>
</comment>
<evidence type="ECO:0000259" key="1">
    <source>
        <dbReference type="PROSITE" id="PS50878"/>
    </source>
</evidence>
<protein>
    <recommendedName>
        <fullName evidence="1">Reverse transcriptase domain-containing protein</fullName>
    </recommendedName>
</protein>
<dbReference type="Pfam" id="PF00078">
    <property type="entry name" value="RVT_1"/>
    <property type="match status" value="1"/>
</dbReference>
<dbReference type="InterPro" id="IPR026960">
    <property type="entry name" value="RVT-Znf"/>
</dbReference>
<proteinExistence type="predicted"/>
<organism evidence="2 3">
    <name type="scientific">Lactuca sativa</name>
    <name type="common">Garden lettuce</name>
    <dbReference type="NCBI Taxonomy" id="4236"/>
    <lineage>
        <taxon>Eukaryota</taxon>
        <taxon>Viridiplantae</taxon>
        <taxon>Streptophyta</taxon>
        <taxon>Embryophyta</taxon>
        <taxon>Tracheophyta</taxon>
        <taxon>Spermatophyta</taxon>
        <taxon>Magnoliopsida</taxon>
        <taxon>eudicotyledons</taxon>
        <taxon>Gunneridae</taxon>
        <taxon>Pentapetalae</taxon>
        <taxon>asterids</taxon>
        <taxon>campanulids</taxon>
        <taxon>Asterales</taxon>
        <taxon>Asteraceae</taxon>
        <taxon>Cichorioideae</taxon>
        <taxon>Cichorieae</taxon>
        <taxon>Lactucinae</taxon>
        <taxon>Lactuca</taxon>
    </lineage>
</organism>
<sequence length="1015" mass="117587">MVCGGNYNFDFATSKSRGRSGGILSIWDPTVFKKHSVSGLENCLLVEGEWVFNEVKSCMVNVYALQDDRKKRVMGPFIENYEYETGILCSFWRFQCGTFSQLRATNFNNFIIDAGLFDIPMGGFNFTRVSKNGEKLKKLDRFLVLEEFMDIVLILTTISDHRPILLKQEGRDYGPLPFKMLNSWMEREDFNSIVSNCWGSIKQLKNVFKVTHGDRRRGLLDQKQHLENQLERIDKIIDGGGTTESLIFERREIVQQMLELEKNDASYLLQKGDQGDDNTKFFHTMLKRKKRILVINGIKVDGDWITDSLTLMFFDFYKAKFQKFEGVPILRRSQRFNSLDSTQVETLEARFTMEVIKDVVWSCGGEKSPGPDSFTFVFPKKNWECVKFDVMAFMNVFFDKAYIPFGCNSSFITLIPKVIASRLALVIDSVISFEKSAFVKTSQILDGLLMVNEVIEWYKKKNKKLLIFKIDFEKTYHSLCWDYLYQIWKGWIRACLYSEKAYVMVNGSPSKEFQLERGLRQGDPLSPFLFIFAMEGLHVALEDSKDEGFLYDVALGSNNFIVSHIFYANDVLLLGKWDKMNLENMVMVLNCFFMVSGVIYNQVEEMARVTICAPVKLPFKYLGLPVKDNTLMEIENVVYRWAFHASFLCSWVVGVILHVYVSMPVQRKKMLESLRAQFFWGAEEGSIKIHWVAWDLVIAPKDQGGVGIASLECFNYALLQKWGWRFLTEPNSMWHKVIIAFHGNCSHPHFGRSSPGNGVWGRIIKSWDIMNDKSVILYSTALRKIGDGNSTVFLEGLLVWRHPFGSLVSSRCRDGFYVWNWSRDLHEVKGGRLGMEEDKWWWDFDDDNSFSVKATRRCIEQILLPYVDCIMIWNVLLPRKVNIFILHVLYDRLPLRTNLVTKGIDVPSILCPLCCSNVENLKHLFGECEIAARTWASVSQWVEMQVPSHLCISILLSWPKSLIITKLRRELLQVIVQTTLLVLWKYRNNVLFRNNGKGKEMIFNMVESKCFYVLV</sequence>
<dbReference type="EMBL" id="NBSK02000007">
    <property type="protein sequence ID" value="KAJ0195530.1"/>
    <property type="molecule type" value="Genomic_DNA"/>
</dbReference>